<evidence type="ECO:0000313" key="1">
    <source>
        <dbReference type="EMBL" id="UWQ59508.1"/>
    </source>
</evidence>
<evidence type="ECO:0000313" key="2">
    <source>
        <dbReference type="Proteomes" id="UP001058184"/>
    </source>
</evidence>
<gene>
    <name evidence="1" type="ORF">K3722_05105</name>
</gene>
<name>A0ABY5WZB6_LEICA</name>
<protein>
    <submittedName>
        <fullName evidence="1">Uncharacterized protein</fullName>
    </submittedName>
</protein>
<dbReference type="Proteomes" id="UP001058184">
    <property type="component" value="Chromosome"/>
</dbReference>
<organism evidence="1 2">
    <name type="scientific">Leisingera caerulea</name>
    <name type="common">Phaeobacter caeruleus</name>
    <dbReference type="NCBI Taxonomy" id="506591"/>
    <lineage>
        <taxon>Bacteria</taxon>
        <taxon>Pseudomonadati</taxon>
        <taxon>Pseudomonadota</taxon>
        <taxon>Alphaproteobacteria</taxon>
        <taxon>Rhodobacterales</taxon>
        <taxon>Roseobacteraceae</taxon>
        <taxon>Leisingera</taxon>
    </lineage>
</organism>
<dbReference type="EMBL" id="CP081078">
    <property type="protein sequence ID" value="UWQ59508.1"/>
    <property type="molecule type" value="Genomic_DNA"/>
</dbReference>
<keyword evidence="2" id="KW-1185">Reference proteome</keyword>
<dbReference type="RefSeq" id="WP_260003396.1">
    <property type="nucleotide sequence ID" value="NZ_CP081078.1"/>
</dbReference>
<proteinExistence type="predicted"/>
<reference evidence="1" key="1">
    <citation type="submission" date="2021-08" db="EMBL/GenBank/DDBJ databases">
        <authorList>
            <person name="Nwanade C."/>
            <person name="Wang M."/>
            <person name="Masoudi A."/>
            <person name="Yu Z."/>
            <person name="Liu J."/>
        </authorList>
    </citation>
    <scope>NUCLEOTIDE SEQUENCE</scope>
    <source>
        <strain evidence="1">S141</strain>
    </source>
</reference>
<sequence>MFQPIDLQPFISDWVSNKGNSESYNVGYDALLAFGSAVHDKTGMLVLAHAVYGWMPTILKSYNLDGLAVEDVRGGFLPAEPVLNNSWVGTSKMFHFLAPEVWPIWDSRVALHFGLPRSGQHNRREVYRDYADFLRAEAASCKNPTNYSNLRFLELCLFSARPAKKEKPTHSSVRLSSA</sequence>
<accession>A0ABY5WZB6</accession>